<accession>A0A930VH07</accession>
<dbReference type="RefSeq" id="WP_194707917.1">
    <property type="nucleotide sequence ID" value="NZ_JADKPN010000010.1"/>
</dbReference>
<sequence>MTPRRLVLHVGLSKSGTTALQTVVASSLPELARHGIGVPLSTRSAVERVLLRPLGWRPGSGFVATRAPDPLARLVGCLRSVAQRDVLISSEDLAELDGPTARFVVGLARIEGFEVHVVVTARAWTHQLPSEYQQFLKHRLTDTFPEFLESVRVGEGFYGQHFLLRQDLAHVCARWAAVVPPENMHLVVVPGRNDDKGFLFREVSAVLRVPPSVLPPHPRDVNGSYGVLEAELYRRLNVELAVLLPGRTQGTYGPVRRVLSQGALKRRASPRIVLPRDHLPWVSAESSRQVADLTDRGYCIHGDLAWLLADARDTRRPPVIREEDLSHAAIETLARFAVRTVLSDPGTSAPVREADPASRRWFPFRARTS</sequence>
<evidence type="ECO:0000313" key="1">
    <source>
        <dbReference type="EMBL" id="MBF4764738.1"/>
    </source>
</evidence>
<gene>
    <name evidence="1" type="ORF">ISU07_16520</name>
</gene>
<dbReference type="Proteomes" id="UP000640489">
    <property type="component" value="Unassembled WGS sequence"/>
</dbReference>
<protein>
    <recommendedName>
        <fullName evidence="3">Sulfotransferase family protein</fullName>
    </recommendedName>
</protein>
<dbReference type="InterPro" id="IPR027417">
    <property type="entry name" value="P-loop_NTPase"/>
</dbReference>
<organism evidence="1 2">
    <name type="scientific">Nocardioides islandensis</name>
    <dbReference type="NCBI Taxonomy" id="433663"/>
    <lineage>
        <taxon>Bacteria</taxon>
        <taxon>Bacillati</taxon>
        <taxon>Actinomycetota</taxon>
        <taxon>Actinomycetes</taxon>
        <taxon>Propionibacteriales</taxon>
        <taxon>Nocardioidaceae</taxon>
        <taxon>Nocardioides</taxon>
    </lineage>
</organism>
<dbReference type="EMBL" id="JADKPN010000010">
    <property type="protein sequence ID" value="MBF4764738.1"/>
    <property type="molecule type" value="Genomic_DNA"/>
</dbReference>
<name>A0A930VH07_9ACTN</name>
<reference evidence="1" key="1">
    <citation type="submission" date="2020-11" db="EMBL/GenBank/DDBJ databases">
        <title>Nocardioides sp. nov., isolated from Soil of Cynanchum wilfordii Hemsley rhizosphere.</title>
        <authorList>
            <person name="Lee J.-S."/>
            <person name="Suh M.K."/>
            <person name="Kim J.-S."/>
        </authorList>
    </citation>
    <scope>NUCLEOTIDE SEQUENCE</scope>
    <source>
        <strain evidence="1">KCTC 19275</strain>
    </source>
</reference>
<comment type="caution">
    <text evidence="1">The sequence shown here is derived from an EMBL/GenBank/DDBJ whole genome shotgun (WGS) entry which is preliminary data.</text>
</comment>
<dbReference type="AlphaFoldDB" id="A0A930VH07"/>
<proteinExistence type="predicted"/>
<dbReference type="SUPFAM" id="SSF52540">
    <property type="entry name" value="P-loop containing nucleoside triphosphate hydrolases"/>
    <property type="match status" value="1"/>
</dbReference>
<keyword evidence="2" id="KW-1185">Reference proteome</keyword>
<evidence type="ECO:0008006" key="3">
    <source>
        <dbReference type="Google" id="ProtNLM"/>
    </source>
</evidence>
<evidence type="ECO:0000313" key="2">
    <source>
        <dbReference type="Proteomes" id="UP000640489"/>
    </source>
</evidence>